<feature type="region of interest" description="Disordered" evidence="1">
    <location>
        <begin position="930"/>
        <end position="969"/>
    </location>
</feature>
<organism evidence="2 3">
    <name type="scientific">Echinococcus canadensis</name>
    <dbReference type="NCBI Taxonomy" id="519352"/>
    <lineage>
        <taxon>Eukaryota</taxon>
        <taxon>Metazoa</taxon>
        <taxon>Spiralia</taxon>
        <taxon>Lophotrochozoa</taxon>
        <taxon>Platyhelminthes</taxon>
        <taxon>Cestoda</taxon>
        <taxon>Eucestoda</taxon>
        <taxon>Cyclophyllidea</taxon>
        <taxon>Taeniidae</taxon>
        <taxon>Echinococcus</taxon>
        <taxon>Echinococcus canadensis group</taxon>
    </lineage>
</organism>
<evidence type="ECO:0000313" key="2">
    <source>
        <dbReference type="Proteomes" id="UP000887562"/>
    </source>
</evidence>
<name>A0A915EZC7_9CEST</name>
<sequence length="1510" mass="163781">QPPPPSVDPGEEGRKGWGFFTPHLVPPPASCRCGVLLADASADCLAGGDLHSCGQISKCQSSTPLPPLSPYLPHPNYSLASGGMAVAAQMLSTARARAHLTLRRLRRRHLHLPCLTDFHMATEDAKVLPSAVTDANIFAVKKRCNRGSGGHPRRRVAAAARNRERQAPIEECHLKSRAGFQLPLLDGVSQVTFQYYLGEHQSQIFYGGLTIGHPSTSNVNVELGQPIPIDLRENYHEEGLSPVPCLAVPTHIFRRFRVYRITSSASCDLKKLATGLSTDVPSPDESDASYPPTGEKSSLLLPSTTPKSGLSLISLRVYYPVQYMQSANELHPIPGSRKRVHFPPPTELGSVQLGAVSIALRATAFPSLSVCTTWMSCAHVRANLGFFAPHANLKRKEAKKELYSSCEPVTTAARLWRSVETLRFPNGLSIAVMPIPEAHCLLYRGKGLVYGVAKYGEREAQVQLADLQLRTHAYDGCQRSSDDARLRRPQYDEVVAYQSLLTMPVSEFASRVLKGVAGSVRLTDCSSELPTAFYSKLAKLEDCESRTGVSSIHQNKLPNQSPSFLILPVSVYNRFISMKRMLLDGYKSPICPDIGWRVAIPQLATEKGEVGTDLDSPSWDQWTGLENVIATSSWIISKILNGEAKSNIRMVFVRRQSDDCGDAICPSLKKSIFGPARIRRTRMKGTNRLVMKVKQLISATPSTNFMNEEVKHRSAPTLDRNHSTNATSTGITETLNFRYVWSRDYRSNPVRSGALGPILSTDIENGRSILSPLPETPGDTAITTAPPSSSVTNVSTDEEDTRSIGERWHQNHQQQHQHQRPTRSCLPPQRLEVVDRDLEKALQRSLADGRNKHAGHARQELSPPQPAATAKKQSRRKCGTSSSNPTPREQSTHKPVGNAQQQPLQNGVKRTKSEAILQMCLNVTTSKPLESATTVSTGGTWAHRLRSNSPSATSDSAVSSSRRKYEKNSMVKKTCQNVGSTARSEDSSFMARNDAEHQQVSNPLKMVVDKGVDGKKMPREEGTVIPKLTLAIGENGRVRVKSQYRRVYQKHQPAAALTTAEAKIAEPDDPYALPSSPVSNAQETCCLVSASKKRRRSPSPDPPVLLPEEEIDHVNSGEENGVGLTLGKDFQECSKRTTILGQPTLQLNPATSNHPDLGGEVPQPQSPLPTIDTTATLFGVHDQHSTLPPFTTSVIACSVGAPALTMGLPSSLQQVTRIGSHSSFASTQLLPQPNVMSSSSLQTSDATSNLVGSYGNSSLMKPNSATHTVSSHPNDSFWNDCSLGRRPATMWTPRNEPLPPPDPPLLTHVQAVPSSGNSGGTGICFFSPSTSAAASATGGVAAPSFQSTLLPGIVPLQQHHVPTTTTTTPDGTTTATAAPIHQQALLSATTTGYPLLTSDAAAALAMAAVAYFSPPVNSIHTALHQPSTPGSSTNSPISNQPPVTATIWNNNLRSGFLVGGVQPILRDTYQQHKRQLYTHNSVSILIFLKNYKNNAFMCLLGEFRCSSDIE</sequence>
<reference evidence="3" key="1">
    <citation type="submission" date="2022-11" db="UniProtKB">
        <authorList>
            <consortium name="WormBaseParasite"/>
        </authorList>
    </citation>
    <scope>IDENTIFICATION</scope>
</reference>
<feature type="compositionally biased region" description="Polar residues" evidence="1">
    <location>
        <begin position="879"/>
        <end position="889"/>
    </location>
</feature>
<dbReference type="WBParaSite" id="maker-E.canG7_contigs_6376-snap-gene-2.49-mRNA-1">
    <property type="protein sequence ID" value="maker-E.canG7_contigs_6376-snap-gene-2.49-mRNA-1"/>
    <property type="gene ID" value="EcG7_00140"/>
</dbReference>
<keyword evidence="2" id="KW-1185">Reference proteome</keyword>
<feature type="region of interest" description="Disordered" evidence="1">
    <location>
        <begin position="276"/>
        <end position="301"/>
    </location>
</feature>
<feature type="compositionally biased region" description="Polar residues" evidence="1">
    <location>
        <begin position="781"/>
        <end position="795"/>
    </location>
</feature>
<feature type="compositionally biased region" description="Low complexity" evidence="1">
    <location>
        <begin position="947"/>
        <end position="960"/>
    </location>
</feature>
<feature type="region of interest" description="Disordered" evidence="1">
    <location>
        <begin position="848"/>
        <end position="909"/>
    </location>
</feature>
<feature type="region of interest" description="Disordered" evidence="1">
    <location>
        <begin position="1145"/>
        <end position="1164"/>
    </location>
</feature>
<protein>
    <submittedName>
        <fullName evidence="3">DUF4210 domain-containing protein</fullName>
    </submittedName>
</protein>
<feature type="compositionally biased region" description="Polar residues" evidence="1">
    <location>
        <begin position="1145"/>
        <end position="1154"/>
    </location>
</feature>
<evidence type="ECO:0000313" key="3">
    <source>
        <dbReference type="WBParaSite" id="maker-E.canG7_contigs_6376-snap-gene-2.49-mRNA-1"/>
    </source>
</evidence>
<feature type="region of interest" description="Disordered" evidence="1">
    <location>
        <begin position="809"/>
        <end position="828"/>
    </location>
</feature>
<proteinExistence type="predicted"/>
<accession>A0A915EZC7</accession>
<dbReference type="Proteomes" id="UP000887562">
    <property type="component" value="Unplaced"/>
</dbReference>
<feature type="compositionally biased region" description="Polar residues" evidence="1">
    <location>
        <begin position="930"/>
        <end position="939"/>
    </location>
</feature>
<evidence type="ECO:0000256" key="1">
    <source>
        <dbReference type="SAM" id="MobiDB-lite"/>
    </source>
</evidence>
<feature type="region of interest" description="Disordered" evidence="1">
    <location>
        <begin position="769"/>
        <end position="803"/>
    </location>
</feature>